<dbReference type="EMBL" id="JAOYFB010000002">
    <property type="protein sequence ID" value="KAK4006974.1"/>
    <property type="molecule type" value="Genomic_DNA"/>
</dbReference>
<comment type="caution">
    <text evidence="1">The sequence shown here is derived from an EMBL/GenBank/DDBJ whole genome shotgun (WGS) entry which is preliminary data.</text>
</comment>
<gene>
    <name evidence="1" type="ORF">OUZ56_012126</name>
    <name evidence="2" type="ORF">OUZ56_012128</name>
</gene>
<keyword evidence="3" id="KW-1185">Reference proteome</keyword>
<sequence length="168" mass="19192">MDYLGNNKCSFERIPNVQETECANCTISLPIGDIPEGINGSVSHNLVTIVWKESLREVQQCKLRLVETGMAQRYLTNNSEIERICDVEQQLDFVYNTTNKKYCNSSEKSYKPVIGMNKIILRLHSLTDTNAHPSKPLKEDIENIADIIRAETAERHILNTHETELPME</sequence>
<proteinExistence type="predicted"/>
<evidence type="ECO:0000313" key="1">
    <source>
        <dbReference type="EMBL" id="KAK4006972.1"/>
    </source>
</evidence>
<name>A0ABQ9Z240_9CRUS</name>
<reference evidence="1 3" key="1">
    <citation type="journal article" date="2023" name="Nucleic Acids Res.">
        <title>The hologenome of Daphnia magna reveals possible DNA methylation and microbiome-mediated evolution of the host genome.</title>
        <authorList>
            <person name="Chaturvedi A."/>
            <person name="Li X."/>
            <person name="Dhandapani V."/>
            <person name="Marshall H."/>
            <person name="Kissane S."/>
            <person name="Cuenca-Cambronero M."/>
            <person name="Asole G."/>
            <person name="Calvet F."/>
            <person name="Ruiz-Romero M."/>
            <person name="Marangio P."/>
            <person name="Guigo R."/>
            <person name="Rago D."/>
            <person name="Mirbahai L."/>
            <person name="Eastwood N."/>
            <person name="Colbourne J.K."/>
            <person name="Zhou J."/>
            <person name="Mallon E."/>
            <person name="Orsini L."/>
        </authorList>
    </citation>
    <scope>NUCLEOTIDE SEQUENCE [LARGE SCALE GENOMIC DNA]</scope>
    <source>
        <strain evidence="1">LRV0_1</strain>
    </source>
</reference>
<accession>A0ABQ9Z240</accession>
<evidence type="ECO:0000313" key="3">
    <source>
        <dbReference type="Proteomes" id="UP001234178"/>
    </source>
</evidence>
<protein>
    <submittedName>
        <fullName evidence="1">Uncharacterized protein</fullName>
    </submittedName>
</protein>
<dbReference type="EMBL" id="JAOYFB010000002">
    <property type="protein sequence ID" value="KAK4006972.1"/>
    <property type="molecule type" value="Genomic_DNA"/>
</dbReference>
<organism evidence="1 3">
    <name type="scientific">Daphnia magna</name>
    <dbReference type="NCBI Taxonomy" id="35525"/>
    <lineage>
        <taxon>Eukaryota</taxon>
        <taxon>Metazoa</taxon>
        <taxon>Ecdysozoa</taxon>
        <taxon>Arthropoda</taxon>
        <taxon>Crustacea</taxon>
        <taxon>Branchiopoda</taxon>
        <taxon>Diplostraca</taxon>
        <taxon>Cladocera</taxon>
        <taxon>Anomopoda</taxon>
        <taxon>Daphniidae</taxon>
        <taxon>Daphnia</taxon>
    </lineage>
</organism>
<evidence type="ECO:0000313" key="2">
    <source>
        <dbReference type="EMBL" id="KAK4006974.1"/>
    </source>
</evidence>
<dbReference type="Proteomes" id="UP001234178">
    <property type="component" value="Unassembled WGS sequence"/>
</dbReference>